<dbReference type="Proteomes" id="UP001152795">
    <property type="component" value="Unassembled WGS sequence"/>
</dbReference>
<evidence type="ECO:0000313" key="1">
    <source>
        <dbReference type="EMBL" id="CAB4027565.1"/>
    </source>
</evidence>
<gene>
    <name evidence="1" type="ORF">PACLA_8A005669</name>
</gene>
<proteinExistence type="predicted"/>
<organism evidence="1 2">
    <name type="scientific">Paramuricea clavata</name>
    <name type="common">Red gorgonian</name>
    <name type="synonym">Violescent sea-whip</name>
    <dbReference type="NCBI Taxonomy" id="317549"/>
    <lineage>
        <taxon>Eukaryota</taxon>
        <taxon>Metazoa</taxon>
        <taxon>Cnidaria</taxon>
        <taxon>Anthozoa</taxon>
        <taxon>Octocorallia</taxon>
        <taxon>Malacalcyonacea</taxon>
        <taxon>Plexauridae</taxon>
        <taxon>Paramuricea</taxon>
    </lineage>
</organism>
<dbReference type="AlphaFoldDB" id="A0A6S7J697"/>
<sequence length="198" mass="22740">MTKTLFLLVCLVIVLARTSYAGLLENDFRHSNDERVDCRRGNEREDDGVGPPQFYLSLNPAGERLAYGQNPEYKYRRVSFEPRHMIGNTLLPFNLPLCSDNSLEPVAVNRKEQQLYVDTHLQLYMADRDGQNSEYQEVLLHYNSNNKRVFVTIYNNFPIQALCLTEGQNGAELSTDCSDEYSLERVAEVNASLFQITF</sequence>
<protein>
    <submittedName>
        <fullName evidence="1">Uncharacterized protein</fullName>
    </submittedName>
</protein>
<name>A0A6S7J697_PARCT</name>
<dbReference type="EMBL" id="CACRXK020014878">
    <property type="protein sequence ID" value="CAB4027565.1"/>
    <property type="molecule type" value="Genomic_DNA"/>
</dbReference>
<keyword evidence="2" id="KW-1185">Reference proteome</keyword>
<comment type="caution">
    <text evidence="1">The sequence shown here is derived from an EMBL/GenBank/DDBJ whole genome shotgun (WGS) entry which is preliminary data.</text>
</comment>
<evidence type="ECO:0000313" key="2">
    <source>
        <dbReference type="Proteomes" id="UP001152795"/>
    </source>
</evidence>
<reference evidence="1" key="1">
    <citation type="submission" date="2020-04" db="EMBL/GenBank/DDBJ databases">
        <authorList>
            <person name="Alioto T."/>
            <person name="Alioto T."/>
            <person name="Gomez Garrido J."/>
        </authorList>
    </citation>
    <scope>NUCLEOTIDE SEQUENCE</scope>
    <source>
        <strain evidence="1">A484AB</strain>
    </source>
</reference>
<accession>A0A6S7J697</accession>